<gene>
    <name evidence="1" type="ORF">XBKQ1_1540003</name>
</gene>
<dbReference type="HOGENOM" id="CLU_027425_0_0_6"/>
<reference evidence="1" key="1">
    <citation type="submission" date="2013-07" db="EMBL/GenBank/DDBJ databases">
        <title>Sub-species coevolution in mutualistic symbiosis.</title>
        <authorList>
            <person name="Murfin K."/>
            <person name="Klassen J."/>
            <person name="Lee M."/>
            <person name="Forst S."/>
            <person name="Stock P."/>
            <person name="Goodrich-Blair H."/>
        </authorList>
    </citation>
    <scope>NUCLEOTIDE SEQUENCE [LARGE SCALE GENOMIC DNA]</scope>
    <source>
        <strain evidence="1">Kraussei Quebec</strain>
    </source>
</reference>
<comment type="caution">
    <text evidence="1">The sequence shown here is derived from an EMBL/GenBank/DDBJ whole genome shotgun (WGS) entry which is preliminary data.</text>
</comment>
<sequence length="514" mass="57526">MAMKMEYSLKNNADLIIGQSFLLTVNLQSNKSINKYSTISFSNVKNIIAPLEPISLVLSSDDKKATVTVGLTVCSNIIENELITFNIDTTVADFESGSFQCTAKKIDIGSFSLTVDNNFLDMSSKPDYNDPPTSNLYAKVHTTIHDPNGNVLSGVPIFITENIPDTLSNFHIYDADQNTRIYPQSVNNYEGIFINSDKDGKVIFYLYPQYSLSSVLELFFVFPGTTNMASADLPIFVADREPADFFHSLRMPDIMNYSGGKLISYDGSPDFYVQIASYPKATSGDYILFFVKKGGDTDKYSQVFFRVNDPNIDLNTYSIKLPYSIFEKGISSEFSYTVIFDGYTKVSQSLLLTYMGGAIYKPDPKVTRNYGRCIVYTSLGIHEHYIPYGTEINYDSIKRYLDNKHHPNTGLFVQVLGGNKLEGKVPLGSDVTLNIYIEAATGNFLKSWTQTMPEKVDTNGVSSLVFHINYDTLVNIGLYDIGTPGKVHFDYNFTIGTDTDYGQIWEGTIYTMPE</sequence>
<accession>A0A077PGA1</accession>
<evidence type="ECO:0000313" key="2">
    <source>
        <dbReference type="Proteomes" id="UP000028500"/>
    </source>
</evidence>
<dbReference type="Proteomes" id="UP000028500">
    <property type="component" value="Unassembled WGS sequence"/>
</dbReference>
<protein>
    <submittedName>
        <fullName evidence="1">Uncharacterized protein</fullName>
    </submittedName>
</protein>
<keyword evidence="2" id="KW-1185">Reference proteome</keyword>
<organism evidence="1 2">
    <name type="scientific">Xenorhabdus bovienii str. kraussei Quebec</name>
    <dbReference type="NCBI Taxonomy" id="1398203"/>
    <lineage>
        <taxon>Bacteria</taxon>
        <taxon>Pseudomonadati</taxon>
        <taxon>Pseudomonadota</taxon>
        <taxon>Gammaproteobacteria</taxon>
        <taxon>Enterobacterales</taxon>
        <taxon>Morganellaceae</taxon>
        <taxon>Xenorhabdus</taxon>
    </lineage>
</organism>
<dbReference type="AlphaFoldDB" id="A0A077PGA1"/>
<evidence type="ECO:0000313" key="1">
    <source>
        <dbReference type="EMBL" id="CDH18764.1"/>
    </source>
</evidence>
<name>A0A077PGA1_XENBV</name>
<dbReference type="RefSeq" id="WP_038246320.1">
    <property type="nucleotide sequence ID" value="NZ_CAWLZI010000144.1"/>
</dbReference>
<dbReference type="OrthoDB" id="6448169at2"/>
<proteinExistence type="predicted"/>
<dbReference type="EMBL" id="CBSY010000062">
    <property type="protein sequence ID" value="CDH18764.1"/>
    <property type="molecule type" value="Genomic_DNA"/>
</dbReference>